<dbReference type="SMART" id="SM00524">
    <property type="entry name" value="DWB"/>
    <property type="match status" value="1"/>
</dbReference>
<organism evidence="4 5">
    <name type="scientific">Heterodera trifolii</name>
    <dbReference type="NCBI Taxonomy" id="157864"/>
    <lineage>
        <taxon>Eukaryota</taxon>
        <taxon>Metazoa</taxon>
        <taxon>Ecdysozoa</taxon>
        <taxon>Nematoda</taxon>
        <taxon>Chromadorea</taxon>
        <taxon>Rhabditida</taxon>
        <taxon>Tylenchina</taxon>
        <taxon>Tylenchomorpha</taxon>
        <taxon>Tylenchoidea</taxon>
        <taxon>Heteroderidae</taxon>
        <taxon>Heteroderinae</taxon>
        <taxon>Heterodera</taxon>
    </lineage>
</organism>
<dbReference type="SUPFAM" id="SSF49879">
    <property type="entry name" value="SMAD/FHA domain"/>
    <property type="match status" value="1"/>
</dbReference>
<evidence type="ECO:0000256" key="1">
    <source>
        <dbReference type="ARBA" id="ARBA00023015"/>
    </source>
</evidence>
<dbReference type="InterPro" id="IPR001132">
    <property type="entry name" value="SMAD_dom_Dwarfin-type"/>
</dbReference>
<proteinExistence type="predicted"/>
<dbReference type="Pfam" id="PF03166">
    <property type="entry name" value="MH2"/>
    <property type="match status" value="1"/>
</dbReference>
<dbReference type="Proteomes" id="UP001620626">
    <property type="component" value="Unassembled WGS sequence"/>
</dbReference>
<dbReference type="EMBL" id="JBICBT010000941">
    <property type="protein sequence ID" value="KAL3091693.1"/>
    <property type="molecule type" value="Genomic_DNA"/>
</dbReference>
<evidence type="ECO:0000259" key="3">
    <source>
        <dbReference type="PROSITE" id="PS51076"/>
    </source>
</evidence>
<protein>
    <recommendedName>
        <fullName evidence="3">MH2 domain-containing protein</fullName>
    </recommendedName>
</protein>
<gene>
    <name evidence="4" type="ORF">niasHT_024275</name>
</gene>
<keyword evidence="2" id="KW-0804">Transcription</keyword>
<sequence length="278" mass="32004">MAQRYEMSGIIELASSSSSNSIQQNNDLRILRNSLKSLNIMPTEEDIRTNVTVKPPYSVSTNFWCFVYYYELNERVGEVFKAEWRQHAQFEQPQLFIDGGVSGSYENTRYCLGIIGNINRNPVVTDVRQSIGKGLRLFQRNENIYLECLSDSALFVQCPFFAKRNGDHLATVYKLMKGRQTAHSAESSESICLFDKKMFDDLLNDASLRGYNSLYALNIFCQCRISFVKGWGQQYRRQTITSCPMWIELQFPRPLQILDRALLESASEIGMEEVHSFS</sequence>
<dbReference type="GO" id="GO:0009791">
    <property type="term" value="P:post-embryonic development"/>
    <property type="evidence" value="ECO:0007669"/>
    <property type="project" value="UniProtKB-ARBA"/>
</dbReference>
<dbReference type="GO" id="GO:0051239">
    <property type="term" value="P:regulation of multicellular organismal process"/>
    <property type="evidence" value="ECO:0007669"/>
    <property type="project" value="UniProtKB-ARBA"/>
</dbReference>
<reference evidence="4 5" key="1">
    <citation type="submission" date="2024-10" db="EMBL/GenBank/DDBJ databases">
        <authorList>
            <person name="Kim D."/>
        </authorList>
    </citation>
    <scope>NUCLEOTIDE SEQUENCE [LARGE SCALE GENOMIC DNA]</scope>
    <source>
        <strain evidence="4">BH-2024</strain>
    </source>
</reference>
<comment type="caution">
    <text evidence="4">The sequence shown here is derived from an EMBL/GenBank/DDBJ whole genome shotgun (WGS) entry which is preliminary data.</text>
</comment>
<dbReference type="GO" id="GO:0050793">
    <property type="term" value="P:regulation of developmental process"/>
    <property type="evidence" value="ECO:0007669"/>
    <property type="project" value="UniProtKB-ARBA"/>
</dbReference>
<accession>A0ABD2JM68</accession>
<dbReference type="InterPro" id="IPR008984">
    <property type="entry name" value="SMAD_FHA_dom_sf"/>
</dbReference>
<dbReference type="PANTHER" id="PTHR13703">
    <property type="entry name" value="SMAD"/>
    <property type="match status" value="1"/>
</dbReference>
<evidence type="ECO:0000256" key="2">
    <source>
        <dbReference type="ARBA" id="ARBA00023163"/>
    </source>
</evidence>
<keyword evidence="1" id="KW-0805">Transcription regulation</keyword>
<feature type="domain" description="MH2" evidence="3">
    <location>
        <begin position="64"/>
        <end position="278"/>
    </location>
</feature>
<name>A0ABD2JM68_9BILA</name>
<dbReference type="PROSITE" id="PS51076">
    <property type="entry name" value="MH2"/>
    <property type="match status" value="1"/>
</dbReference>
<dbReference type="InterPro" id="IPR013790">
    <property type="entry name" value="Dwarfin"/>
</dbReference>
<dbReference type="Gene3D" id="2.60.200.10">
    <property type="match status" value="1"/>
</dbReference>
<dbReference type="AlphaFoldDB" id="A0ABD2JM68"/>
<keyword evidence="5" id="KW-1185">Reference proteome</keyword>
<dbReference type="InterPro" id="IPR017855">
    <property type="entry name" value="SMAD-like_dom_sf"/>
</dbReference>
<evidence type="ECO:0000313" key="5">
    <source>
        <dbReference type="Proteomes" id="UP001620626"/>
    </source>
</evidence>
<evidence type="ECO:0000313" key="4">
    <source>
        <dbReference type="EMBL" id="KAL3091693.1"/>
    </source>
</evidence>